<reference evidence="1 2" key="1">
    <citation type="submission" date="2018-11" db="EMBL/GenBank/DDBJ databases">
        <authorList>
            <consortium name="Pathogen Informatics"/>
        </authorList>
    </citation>
    <scope>NUCLEOTIDE SEQUENCE [LARGE SCALE GENOMIC DNA]</scope>
    <source>
        <strain>Denwood</strain>
        <strain evidence="2">Zambia</strain>
    </source>
</reference>
<dbReference type="STRING" id="31246.A0A183P9Y8"/>
<evidence type="ECO:0000313" key="2">
    <source>
        <dbReference type="Proteomes" id="UP000269396"/>
    </source>
</evidence>
<accession>A0A183P9Y8</accession>
<organism evidence="1 2">
    <name type="scientific">Schistosoma mattheei</name>
    <dbReference type="NCBI Taxonomy" id="31246"/>
    <lineage>
        <taxon>Eukaryota</taxon>
        <taxon>Metazoa</taxon>
        <taxon>Spiralia</taxon>
        <taxon>Lophotrochozoa</taxon>
        <taxon>Platyhelminthes</taxon>
        <taxon>Trematoda</taxon>
        <taxon>Digenea</taxon>
        <taxon>Strigeidida</taxon>
        <taxon>Schistosomatoidea</taxon>
        <taxon>Schistosomatidae</taxon>
        <taxon>Schistosoma</taxon>
    </lineage>
</organism>
<sequence>MQKHNIIAPSVIKVKIRIRYANDAFLIMEIDLLESTHKLVIKIFDDVKSTREKNSYF</sequence>
<protein>
    <submittedName>
        <fullName evidence="1">Uncharacterized protein</fullName>
    </submittedName>
</protein>
<evidence type="ECO:0000313" key="1">
    <source>
        <dbReference type="EMBL" id="VDP57306.1"/>
    </source>
</evidence>
<dbReference type="EMBL" id="UZAL01031228">
    <property type="protein sequence ID" value="VDP57306.1"/>
    <property type="molecule type" value="Genomic_DNA"/>
</dbReference>
<gene>
    <name evidence="1" type="ORF">SMTD_LOCUS11174</name>
</gene>
<proteinExistence type="predicted"/>
<dbReference type="AlphaFoldDB" id="A0A183P9Y8"/>
<keyword evidence="2" id="KW-1185">Reference proteome</keyword>
<name>A0A183P9Y8_9TREM</name>
<dbReference type="Proteomes" id="UP000269396">
    <property type="component" value="Unassembled WGS sequence"/>
</dbReference>